<sequence length="217" mass="24490">MKNKEKTEWKFAKTSIFWGEIAPTDHVVQIYENDESFLITLEGFVISGLEAKESVVLIATPEHITALSERLSKTGVDVDTNIADDHLIFLNAEQTLSKFMVNGWPEPKLFEETIMAIIRRALDKNRPVRAFGEMVALLWSKGEKSATVHLEMLWNRFCEMQNLCLFCAYPKNGFTQDVNSSAHTICCAHAKMLSGTQKSTTKIFYKTAPQQPSGIVL</sequence>
<feature type="domain" description="MEDS" evidence="1">
    <location>
        <begin position="25"/>
        <end position="178"/>
    </location>
</feature>
<reference evidence="3 4" key="1">
    <citation type="submission" date="2019-05" db="EMBL/GenBank/DDBJ databases">
        <authorList>
            <consortium name="Pathogen Informatics"/>
        </authorList>
    </citation>
    <scope>NUCLEOTIDE SEQUENCE [LARGE SCALE GENOMIC DNA]</scope>
    <source>
        <strain evidence="3 4">NCTC11429</strain>
    </source>
</reference>
<proteinExistence type="predicted"/>
<gene>
    <name evidence="2" type="ORF">ABTW24_09900</name>
    <name evidence="3" type="ORF">NCTC11429_00247</name>
</gene>
<dbReference type="GeneID" id="78461071"/>
<dbReference type="RefSeq" id="WP_028070132.1">
    <property type="nucleotide sequence ID" value="NZ_CP158797.1"/>
</dbReference>
<evidence type="ECO:0000313" key="2">
    <source>
        <dbReference type="EMBL" id="MEZ0451907.1"/>
    </source>
</evidence>
<dbReference type="EMBL" id="LR590484">
    <property type="protein sequence ID" value="VTR28661.1"/>
    <property type="molecule type" value="Genomic_DNA"/>
</dbReference>
<dbReference type="InterPro" id="IPR025847">
    <property type="entry name" value="MEDS_domain"/>
</dbReference>
<evidence type="ECO:0000313" key="3">
    <source>
        <dbReference type="EMBL" id="VTR28661.1"/>
    </source>
</evidence>
<evidence type="ECO:0000259" key="1">
    <source>
        <dbReference type="Pfam" id="PF14417"/>
    </source>
</evidence>
<keyword evidence="5" id="KW-1185">Reference proteome</keyword>
<accession>A0A4U9UH96</accession>
<dbReference type="EMBL" id="JBEOQB010000002">
    <property type="protein sequence ID" value="MEZ0451907.1"/>
    <property type="molecule type" value="Genomic_DNA"/>
</dbReference>
<reference evidence="2 5" key="2">
    <citation type="submission" date="2024-06" db="EMBL/GenBank/DDBJ databases">
        <title>Soil Sphingobacterium thalpophilum.</title>
        <authorList>
            <person name="Yang J."/>
            <person name="Li J."/>
        </authorList>
    </citation>
    <scope>NUCLEOTIDE SEQUENCE [LARGE SCALE GENOMIC DNA]</scope>
    <source>
        <strain evidence="2 5">22g91tb</strain>
    </source>
</reference>
<name>A0A4U9UH96_9SPHI</name>
<organism evidence="3 4">
    <name type="scientific">Sphingobacterium thalpophilum</name>
    <dbReference type="NCBI Taxonomy" id="259"/>
    <lineage>
        <taxon>Bacteria</taxon>
        <taxon>Pseudomonadati</taxon>
        <taxon>Bacteroidota</taxon>
        <taxon>Sphingobacteriia</taxon>
        <taxon>Sphingobacteriales</taxon>
        <taxon>Sphingobacteriaceae</taxon>
        <taxon>Sphingobacterium</taxon>
    </lineage>
</organism>
<dbReference type="Proteomes" id="UP000308196">
    <property type="component" value="Chromosome"/>
</dbReference>
<dbReference type="Proteomes" id="UP001566204">
    <property type="component" value="Unassembled WGS sequence"/>
</dbReference>
<dbReference type="KEGG" id="stha:NCTC11429_00247"/>
<dbReference type="STRING" id="1123265.GCA_000686625_03362"/>
<evidence type="ECO:0000313" key="5">
    <source>
        <dbReference type="Proteomes" id="UP001566204"/>
    </source>
</evidence>
<evidence type="ECO:0000313" key="4">
    <source>
        <dbReference type="Proteomes" id="UP000308196"/>
    </source>
</evidence>
<dbReference type="Pfam" id="PF14417">
    <property type="entry name" value="MEDS"/>
    <property type="match status" value="1"/>
</dbReference>
<protein>
    <submittedName>
        <fullName evidence="2">MEDS domain-containing protein</fullName>
    </submittedName>
</protein>
<dbReference type="AlphaFoldDB" id="A0A4U9UH96"/>